<dbReference type="REBASE" id="810241">
    <property type="entry name" value="Nsp5181ORF7610P"/>
</dbReference>
<dbReference type="InterPro" id="IPR002711">
    <property type="entry name" value="HNH"/>
</dbReference>
<evidence type="ECO:0000259" key="2">
    <source>
        <dbReference type="Pfam" id="PF03235"/>
    </source>
</evidence>
<dbReference type="InterPro" id="IPR004919">
    <property type="entry name" value="GmrSD_N"/>
</dbReference>
<accession>A0A9X4E2B5</accession>
<sequence>MKTRLNTEITIQALCEGFVYNELEGRGLFGLGGRLTIQPEYQRSYIYADGKKDVAVIQSVLKGYPLGLIYFNQTDNDTFEVLDGQQRITSIGRFVKDKFAVMNENGIPQYFSSLPKDKQEQILNTTLLVYECQGTESEIKQWFQTINIAGVPLNEQELLNAVYSGSFVTAAKAEFSNSQNTHVQKWAAFIKGDVKRQDFLACALDWISGGQVSSYMNRHRHDDNINALKSHFDTVIDWICTNFTEVKKEMCGLPWGQLYEHYKHTAYNPAQLATQIQTLYDDPCVKNRKGIWEYVLGGSQDKRLLDIRVFEDKTKREVYARQTENAKNGGMSNCPLCAVGNNANKNKIWTFKEMEADHVSAWSKGGATTAQNCEMLCVVHNRAKGNR</sequence>
<evidence type="ECO:0000313" key="4">
    <source>
        <dbReference type="EMBL" id="WWY02578.1"/>
    </source>
</evidence>
<dbReference type="GO" id="GO:0004519">
    <property type="term" value="F:endonuclease activity"/>
    <property type="evidence" value="ECO:0007669"/>
    <property type="project" value="InterPro"/>
</dbReference>
<evidence type="ECO:0000313" key="5">
    <source>
        <dbReference type="Proteomes" id="UP001149607"/>
    </source>
</evidence>
<dbReference type="GO" id="GO:0008270">
    <property type="term" value="F:zinc ion binding"/>
    <property type="evidence" value="ECO:0007669"/>
    <property type="project" value="InterPro"/>
</dbReference>
<protein>
    <submittedName>
        <fullName evidence="3">DUF262 domain-containing protein</fullName>
    </submittedName>
</protein>
<reference evidence="4" key="2">
    <citation type="submission" date="2024-02" db="EMBL/GenBank/DDBJ databases">
        <title>Neisseria leonii sp. nov.</title>
        <authorList>
            <person name="Boutroux M."/>
            <person name="Favre-Rochex S."/>
            <person name="Gorgette O."/>
            <person name="Touak G."/>
            <person name="Muhle E."/>
            <person name="Chesneau O."/>
            <person name="Clermont D."/>
            <person name="Rahi P."/>
        </authorList>
    </citation>
    <scope>NUCLEOTIDE SEQUENCE</scope>
    <source>
        <strain evidence="4">51.81</strain>
    </source>
</reference>
<feature type="domain" description="GmrSD restriction endonucleases N-terminal" evidence="2">
    <location>
        <begin position="36"/>
        <end position="163"/>
    </location>
</feature>
<keyword evidence="5" id="KW-1185">Reference proteome</keyword>
<dbReference type="Gene3D" id="1.10.30.50">
    <property type="match status" value="1"/>
</dbReference>
<dbReference type="EMBL" id="CP146598">
    <property type="protein sequence ID" value="WWY02578.1"/>
    <property type="molecule type" value="Genomic_DNA"/>
</dbReference>
<organism evidence="3">
    <name type="scientific">Neisseria leonii</name>
    <dbReference type="NCBI Taxonomy" id="2995413"/>
    <lineage>
        <taxon>Bacteria</taxon>
        <taxon>Pseudomonadati</taxon>
        <taxon>Pseudomonadota</taxon>
        <taxon>Betaproteobacteria</taxon>
        <taxon>Neisseriales</taxon>
        <taxon>Neisseriaceae</taxon>
        <taxon>Neisseria</taxon>
    </lineage>
</organism>
<gene>
    <name evidence="3" type="ORF">ORY91_000800</name>
    <name evidence="4" type="ORF">V9W64_07615</name>
</gene>
<dbReference type="RefSeq" id="WP_274584676.1">
    <property type="nucleotide sequence ID" value="NZ_CP145811.1"/>
</dbReference>
<dbReference type="GO" id="GO:0003676">
    <property type="term" value="F:nucleic acid binding"/>
    <property type="evidence" value="ECO:0007669"/>
    <property type="project" value="InterPro"/>
</dbReference>
<dbReference type="Proteomes" id="UP001149607">
    <property type="component" value="Chromosome"/>
</dbReference>
<feature type="domain" description="HNH" evidence="1">
    <location>
        <begin position="350"/>
        <end position="387"/>
    </location>
</feature>
<evidence type="ECO:0000259" key="1">
    <source>
        <dbReference type="Pfam" id="PF01844"/>
    </source>
</evidence>
<dbReference type="Pfam" id="PF01844">
    <property type="entry name" value="HNH"/>
    <property type="match status" value="1"/>
</dbReference>
<dbReference type="Pfam" id="PF03235">
    <property type="entry name" value="GmrSD_N"/>
    <property type="match status" value="1"/>
</dbReference>
<dbReference type="AlphaFoldDB" id="A0A9X4E2B5"/>
<name>A0A9X4E2B5_9NEIS</name>
<evidence type="ECO:0000313" key="3">
    <source>
        <dbReference type="EMBL" id="MDD9327405.1"/>
    </source>
</evidence>
<dbReference type="PANTHER" id="PTHR39639">
    <property type="entry name" value="CHROMOSOME 16, WHOLE GENOME SHOTGUN SEQUENCE"/>
    <property type="match status" value="1"/>
</dbReference>
<dbReference type="EMBL" id="JAPQFL010000002">
    <property type="protein sequence ID" value="MDD9327405.1"/>
    <property type="molecule type" value="Genomic_DNA"/>
</dbReference>
<proteinExistence type="predicted"/>
<reference evidence="3" key="1">
    <citation type="submission" date="2022-10" db="EMBL/GenBank/DDBJ databases">
        <authorList>
            <person name="Boutroux M."/>
        </authorList>
    </citation>
    <scope>NUCLEOTIDE SEQUENCE</scope>
    <source>
        <strain evidence="3">51.81</strain>
    </source>
</reference>
<dbReference type="PANTHER" id="PTHR39639:SF1">
    <property type="entry name" value="DUF262 DOMAIN-CONTAINING PROTEIN"/>
    <property type="match status" value="1"/>
</dbReference>